<gene>
    <name evidence="7" type="ORF">PV328_011601</name>
</gene>
<evidence type="ECO:0000313" key="8">
    <source>
        <dbReference type="Proteomes" id="UP001168990"/>
    </source>
</evidence>
<dbReference type="GO" id="GO:0019674">
    <property type="term" value="P:NAD+ metabolic process"/>
    <property type="evidence" value="ECO:0007669"/>
    <property type="project" value="InterPro"/>
</dbReference>
<keyword evidence="4" id="KW-0418">Kinase</keyword>
<evidence type="ECO:0000256" key="6">
    <source>
        <dbReference type="ARBA" id="ARBA00023027"/>
    </source>
</evidence>
<reference evidence="7" key="2">
    <citation type="submission" date="2023-03" db="EMBL/GenBank/DDBJ databases">
        <authorList>
            <person name="Inwood S.N."/>
            <person name="Skelly J.G."/>
            <person name="Guhlin J."/>
            <person name="Harrop T.W.R."/>
            <person name="Goldson S.G."/>
            <person name="Dearden P.K."/>
        </authorList>
    </citation>
    <scope>NUCLEOTIDE SEQUENCE</scope>
    <source>
        <strain evidence="7">Irish</strain>
        <tissue evidence="7">Whole body</tissue>
    </source>
</reference>
<dbReference type="Gene3D" id="3.40.50.10330">
    <property type="entry name" value="Probable inorganic polyphosphate/atp-NAD kinase, domain 1"/>
    <property type="match status" value="1"/>
</dbReference>
<proteinExistence type="inferred from homology"/>
<dbReference type="Pfam" id="PF01513">
    <property type="entry name" value="NAD_kinase"/>
    <property type="match status" value="1"/>
</dbReference>
<reference evidence="7" key="1">
    <citation type="journal article" date="2023" name="bioRxiv">
        <title>Scaffold-level genome assemblies of two parasitoid biocontrol wasps reveal the parthenogenesis mechanism and an associated novel virus.</title>
        <authorList>
            <person name="Inwood S."/>
            <person name="Skelly J."/>
            <person name="Guhlin J."/>
            <person name="Harrop T."/>
            <person name="Goldson S."/>
            <person name="Dearden P."/>
        </authorList>
    </citation>
    <scope>NUCLEOTIDE SEQUENCE</scope>
    <source>
        <strain evidence="7">Irish</strain>
        <tissue evidence="7">Whole body</tissue>
    </source>
</reference>
<dbReference type="PANTHER" id="PTHR13158:SF5">
    <property type="entry name" value="NAD KINASE 2, MITOCHONDRIAL"/>
    <property type="match status" value="1"/>
</dbReference>
<dbReference type="Proteomes" id="UP001168990">
    <property type="component" value="Unassembled WGS sequence"/>
</dbReference>
<dbReference type="PANTHER" id="PTHR13158">
    <property type="match status" value="1"/>
</dbReference>
<evidence type="ECO:0000313" key="7">
    <source>
        <dbReference type="EMBL" id="KAK0157915.1"/>
    </source>
</evidence>
<comment type="similarity">
    <text evidence="1">Belongs to the NAD kinase family.</text>
</comment>
<dbReference type="AlphaFoldDB" id="A0AA39C4S4"/>
<evidence type="ECO:0000256" key="5">
    <source>
        <dbReference type="ARBA" id="ARBA00022857"/>
    </source>
</evidence>
<dbReference type="Gene3D" id="2.60.200.30">
    <property type="entry name" value="Probable inorganic polyphosphate/atp-NAD kinase, domain 2"/>
    <property type="match status" value="1"/>
</dbReference>
<dbReference type="InterPro" id="IPR017437">
    <property type="entry name" value="ATP-NAD_kinase_PpnK-typ_C"/>
</dbReference>
<protein>
    <recommendedName>
        <fullName evidence="2">NAD(+) kinase</fullName>
        <ecNumber evidence="2">2.7.1.23</ecNumber>
    </recommendedName>
</protein>
<evidence type="ECO:0000256" key="3">
    <source>
        <dbReference type="ARBA" id="ARBA00022679"/>
    </source>
</evidence>
<evidence type="ECO:0000256" key="2">
    <source>
        <dbReference type="ARBA" id="ARBA00012120"/>
    </source>
</evidence>
<keyword evidence="3" id="KW-0808">Transferase</keyword>
<dbReference type="InterPro" id="IPR016064">
    <property type="entry name" value="NAD/diacylglycerol_kinase_sf"/>
</dbReference>
<dbReference type="InterPro" id="IPR017438">
    <property type="entry name" value="ATP-NAD_kinase_N"/>
</dbReference>
<keyword evidence="8" id="KW-1185">Reference proteome</keyword>
<evidence type="ECO:0000256" key="1">
    <source>
        <dbReference type="ARBA" id="ARBA00010995"/>
    </source>
</evidence>
<dbReference type="GO" id="GO:0005739">
    <property type="term" value="C:mitochondrion"/>
    <property type="evidence" value="ECO:0007669"/>
    <property type="project" value="TreeGrafter"/>
</dbReference>
<keyword evidence="5" id="KW-0521">NADP</keyword>
<name>A0AA39C4S4_9HYME</name>
<organism evidence="7 8">
    <name type="scientific">Microctonus aethiopoides</name>
    <dbReference type="NCBI Taxonomy" id="144406"/>
    <lineage>
        <taxon>Eukaryota</taxon>
        <taxon>Metazoa</taxon>
        <taxon>Ecdysozoa</taxon>
        <taxon>Arthropoda</taxon>
        <taxon>Hexapoda</taxon>
        <taxon>Insecta</taxon>
        <taxon>Pterygota</taxon>
        <taxon>Neoptera</taxon>
        <taxon>Endopterygota</taxon>
        <taxon>Hymenoptera</taxon>
        <taxon>Apocrita</taxon>
        <taxon>Ichneumonoidea</taxon>
        <taxon>Braconidae</taxon>
        <taxon>Euphorinae</taxon>
        <taxon>Microctonus</taxon>
    </lineage>
</organism>
<evidence type="ECO:0000256" key="4">
    <source>
        <dbReference type="ARBA" id="ARBA00022777"/>
    </source>
</evidence>
<keyword evidence="6" id="KW-0520">NAD</keyword>
<dbReference type="SUPFAM" id="SSF111331">
    <property type="entry name" value="NAD kinase/diacylglycerol kinase-like"/>
    <property type="match status" value="1"/>
</dbReference>
<dbReference type="GO" id="GO:0006741">
    <property type="term" value="P:NADP+ biosynthetic process"/>
    <property type="evidence" value="ECO:0007669"/>
    <property type="project" value="InterPro"/>
</dbReference>
<dbReference type="InterPro" id="IPR002504">
    <property type="entry name" value="NADK"/>
</dbReference>
<sequence length="414" mass="47401">MTNLCTIQWGIRRTFFLLQSSSIIAKYSQFMDIRKESNFIPKHVLIVSKVSRFEFEHLREPNLNERQLKLRILERGSDYDEMLINHEKNKAVEIQVINTLKRLNIDYKVTNRLIIEQTQFDWADLVVAIGGDGTFLLGANLIHDNKKPILGINSDPNSSEGYLMLDRYYSTNIERIFELLISGQFEYIMRTRIRVTLQGEGIWSQPFHMHEKSRISGQKSSLKSQQIPSLLNTKSIKNERKLPWLALNEIFIGESLSARTSSLEICLDDEKQFRKVKSSGICISTGTGSSSWYKAINSLTSQMVKDILHVAMPTNNYSDEEIDKICCKFNDSLQFSSDDSRMSYVIRDIILNDIWPLPKSIKPRAFCNKLVIRSQCYDAGLVFDGGIGVPFNVGTVAVLETHPKDALRTIKLSD</sequence>
<dbReference type="GO" id="GO:0003951">
    <property type="term" value="F:NAD+ kinase activity"/>
    <property type="evidence" value="ECO:0007669"/>
    <property type="project" value="UniProtKB-EC"/>
</dbReference>
<accession>A0AA39C4S4</accession>
<dbReference type="EC" id="2.7.1.23" evidence="2"/>
<comment type="caution">
    <text evidence="7">The sequence shown here is derived from an EMBL/GenBank/DDBJ whole genome shotgun (WGS) entry which is preliminary data.</text>
</comment>
<dbReference type="EMBL" id="JAQQBS010001425">
    <property type="protein sequence ID" value="KAK0157915.1"/>
    <property type="molecule type" value="Genomic_DNA"/>
</dbReference>